<gene>
    <name evidence="1" type="ORF">Y1Q_0011267</name>
</gene>
<sequence length="87" mass="9838">MIIDYIALDNHLRNRIVSPGSSCWLNVNLTLKKKGREKQPCDFNGNLGGAGNLVQRTANLLPNPRMYRCLPEKGLYQSKLSLDQMHV</sequence>
<organism evidence="1 2">
    <name type="scientific">Alligator mississippiensis</name>
    <name type="common">American alligator</name>
    <dbReference type="NCBI Taxonomy" id="8496"/>
    <lineage>
        <taxon>Eukaryota</taxon>
        <taxon>Metazoa</taxon>
        <taxon>Chordata</taxon>
        <taxon>Craniata</taxon>
        <taxon>Vertebrata</taxon>
        <taxon>Euteleostomi</taxon>
        <taxon>Archelosauria</taxon>
        <taxon>Archosauria</taxon>
        <taxon>Crocodylia</taxon>
        <taxon>Alligatoridae</taxon>
        <taxon>Alligatorinae</taxon>
        <taxon>Alligator</taxon>
    </lineage>
</organism>
<evidence type="ECO:0000313" key="1">
    <source>
        <dbReference type="EMBL" id="KYO32943.1"/>
    </source>
</evidence>
<comment type="caution">
    <text evidence="1">The sequence shown here is derived from an EMBL/GenBank/DDBJ whole genome shotgun (WGS) entry which is preliminary data.</text>
</comment>
<dbReference type="AlphaFoldDB" id="A0A151N7Y9"/>
<reference evidence="1 2" key="1">
    <citation type="journal article" date="2012" name="Genome Biol.">
        <title>Sequencing three crocodilian genomes to illuminate the evolution of archosaurs and amniotes.</title>
        <authorList>
            <person name="St John J.A."/>
            <person name="Braun E.L."/>
            <person name="Isberg S.R."/>
            <person name="Miles L.G."/>
            <person name="Chong A.Y."/>
            <person name="Gongora J."/>
            <person name="Dalzell P."/>
            <person name="Moran C."/>
            <person name="Bed'hom B."/>
            <person name="Abzhanov A."/>
            <person name="Burgess S.C."/>
            <person name="Cooksey A.M."/>
            <person name="Castoe T.A."/>
            <person name="Crawford N.G."/>
            <person name="Densmore L.D."/>
            <person name="Drew J.C."/>
            <person name="Edwards S.V."/>
            <person name="Faircloth B.C."/>
            <person name="Fujita M.K."/>
            <person name="Greenwold M.J."/>
            <person name="Hoffmann F.G."/>
            <person name="Howard J.M."/>
            <person name="Iguchi T."/>
            <person name="Janes D.E."/>
            <person name="Khan S.Y."/>
            <person name="Kohno S."/>
            <person name="de Koning A.J."/>
            <person name="Lance S.L."/>
            <person name="McCarthy F.M."/>
            <person name="McCormack J.E."/>
            <person name="Merchant M.E."/>
            <person name="Peterson D.G."/>
            <person name="Pollock D.D."/>
            <person name="Pourmand N."/>
            <person name="Raney B.J."/>
            <person name="Roessler K.A."/>
            <person name="Sanford J.R."/>
            <person name="Sawyer R.H."/>
            <person name="Schmidt C.J."/>
            <person name="Triplett E.W."/>
            <person name="Tuberville T.D."/>
            <person name="Venegas-Anaya M."/>
            <person name="Howard J.T."/>
            <person name="Jarvis E.D."/>
            <person name="Guillette L.J.Jr."/>
            <person name="Glenn T.C."/>
            <person name="Green R.E."/>
            <person name="Ray D.A."/>
        </authorList>
    </citation>
    <scope>NUCLEOTIDE SEQUENCE [LARGE SCALE GENOMIC DNA]</scope>
    <source>
        <strain evidence="1">KSC_2009_1</strain>
    </source>
</reference>
<dbReference type="EMBL" id="AKHW03003826">
    <property type="protein sequence ID" value="KYO32943.1"/>
    <property type="molecule type" value="Genomic_DNA"/>
</dbReference>
<dbReference type="Proteomes" id="UP000050525">
    <property type="component" value="Unassembled WGS sequence"/>
</dbReference>
<name>A0A151N7Y9_ALLMI</name>
<keyword evidence="2" id="KW-1185">Reference proteome</keyword>
<protein>
    <submittedName>
        <fullName evidence="1">Uncharacterized protein</fullName>
    </submittedName>
</protein>
<evidence type="ECO:0000313" key="2">
    <source>
        <dbReference type="Proteomes" id="UP000050525"/>
    </source>
</evidence>
<accession>A0A151N7Y9</accession>
<proteinExistence type="predicted"/>